<feature type="transmembrane region" description="Helical" evidence="6">
    <location>
        <begin position="246"/>
        <end position="271"/>
    </location>
</feature>
<dbReference type="STRING" id="266265.Bxe_C0500"/>
<protein>
    <submittedName>
        <fullName evidence="7">Amino acid/amide ABC transporter membrane protein 2, HAAT family</fullName>
    </submittedName>
</protein>
<dbReference type="Pfam" id="PF02653">
    <property type="entry name" value="BPD_transp_2"/>
    <property type="match status" value="1"/>
</dbReference>
<evidence type="ECO:0000313" key="7">
    <source>
        <dbReference type="EMBL" id="ABE36401.1"/>
    </source>
</evidence>
<keyword evidence="4 6" id="KW-1133">Transmembrane helix</keyword>
<dbReference type="PANTHER" id="PTHR30482">
    <property type="entry name" value="HIGH-AFFINITY BRANCHED-CHAIN AMINO ACID TRANSPORT SYSTEM PERMEASE"/>
    <property type="match status" value="1"/>
</dbReference>
<evidence type="ECO:0000313" key="8">
    <source>
        <dbReference type="Proteomes" id="UP000001817"/>
    </source>
</evidence>
<dbReference type="GO" id="GO:0005886">
    <property type="term" value="C:plasma membrane"/>
    <property type="evidence" value="ECO:0007669"/>
    <property type="project" value="UniProtKB-SubCell"/>
</dbReference>
<evidence type="ECO:0000256" key="5">
    <source>
        <dbReference type="ARBA" id="ARBA00023136"/>
    </source>
</evidence>
<feature type="transmembrane region" description="Helical" evidence="6">
    <location>
        <begin position="160"/>
        <end position="178"/>
    </location>
</feature>
<feature type="transmembrane region" description="Helical" evidence="6">
    <location>
        <begin position="209"/>
        <end position="234"/>
    </location>
</feature>
<dbReference type="KEGG" id="bxb:DR64_7946"/>
<dbReference type="Proteomes" id="UP000001817">
    <property type="component" value="Chromosome 3"/>
</dbReference>
<feature type="transmembrane region" description="Helical" evidence="6">
    <location>
        <begin position="110"/>
        <end position="129"/>
    </location>
</feature>
<feature type="transmembrane region" description="Helical" evidence="6">
    <location>
        <begin position="29"/>
        <end position="49"/>
    </location>
</feature>
<evidence type="ECO:0000256" key="4">
    <source>
        <dbReference type="ARBA" id="ARBA00022989"/>
    </source>
</evidence>
<dbReference type="eggNOG" id="COG4177">
    <property type="taxonomic scope" value="Bacteria"/>
</dbReference>
<keyword evidence="8" id="KW-1185">Reference proteome</keyword>
<name>Q13HN8_PARXL</name>
<feature type="transmembrane region" description="Helical" evidence="6">
    <location>
        <begin position="283"/>
        <end position="305"/>
    </location>
</feature>
<dbReference type="RefSeq" id="WP_011493657.1">
    <property type="nucleotide sequence ID" value="NC_007953.1"/>
</dbReference>
<feature type="transmembrane region" description="Helical" evidence="6">
    <location>
        <begin position="5"/>
        <end position="23"/>
    </location>
</feature>
<accession>Q13HN8</accession>
<dbReference type="EMBL" id="CP000272">
    <property type="protein sequence ID" value="ABE36401.1"/>
    <property type="molecule type" value="Genomic_DNA"/>
</dbReference>
<feature type="transmembrane region" description="Helical" evidence="6">
    <location>
        <begin position="86"/>
        <end position="105"/>
    </location>
</feature>
<dbReference type="CDD" id="cd06581">
    <property type="entry name" value="TM_PBP1_LivM_like"/>
    <property type="match status" value="1"/>
</dbReference>
<evidence type="ECO:0000256" key="2">
    <source>
        <dbReference type="ARBA" id="ARBA00022475"/>
    </source>
</evidence>
<evidence type="ECO:0000256" key="1">
    <source>
        <dbReference type="ARBA" id="ARBA00004651"/>
    </source>
</evidence>
<evidence type="ECO:0000256" key="3">
    <source>
        <dbReference type="ARBA" id="ARBA00022692"/>
    </source>
</evidence>
<dbReference type="InterPro" id="IPR043428">
    <property type="entry name" value="LivM-like"/>
</dbReference>
<sequence>MKIRYTGLIVVAVGLIAIGFQYLRGDGGAAFLVGLMLVWAIAALGYDLVFGLSGLLSFGHAAFLGSGAYAVAILTTQWMLPFPVALFISAVLGALLALVFGAAALRASGIYCGLLTLALAQLTNILLTVRLQGLTGGDDGISGVSRPIKYLQFLTDDLNYVVYVGCIFLGALALSALLRLSPFGQVLRAASQNEVRAEQLGWNVRRYRLAIFAVSGAYTGIAGGLIAGLTQFAGPQLMQWSNSGDLIIMTLLGGRDSLLGPVVGVVLTILLREVVGSYTEHWAGILGVVFVLCTLYMPVGVIGLWRNFRGKGAT</sequence>
<dbReference type="PANTHER" id="PTHR30482:SF17">
    <property type="entry name" value="ABC TRANSPORTER ATP-BINDING PROTEIN"/>
    <property type="match status" value="1"/>
</dbReference>
<organism evidence="7 8">
    <name type="scientific">Paraburkholderia xenovorans (strain LB400)</name>
    <dbReference type="NCBI Taxonomy" id="266265"/>
    <lineage>
        <taxon>Bacteria</taxon>
        <taxon>Pseudomonadati</taxon>
        <taxon>Pseudomonadota</taxon>
        <taxon>Betaproteobacteria</taxon>
        <taxon>Burkholderiales</taxon>
        <taxon>Burkholderiaceae</taxon>
        <taxon>Paraburkholderia</taxon>
    </lineage>
</organism>
<dbReference type="OrthoDB" id="3460090at2"/>
<keyword evidence="3 6" id="KW-0812">Transmembrane</keyword>
<proteinExistence type="predicted"/>
<comment type="subcellular location">
    <subcellularLocation>
        <location evidence="1">Cell membrane</location>
        <topology evidence="1">Multi-pass membrane protein</topology>
    </subcellularLocation>
</comment>
<dbReference type="KEGG" id="bxe:Bxe_C0500"/>
<feature type="transmembrane region" description="Helical" evidence="6">
    <location>
        <begin position="61"/>
        <end position="80"/>
    </location>
</feature>
<keyword evidence="2" id="KW-1003">Cell membrane</keyword>
<reference evidence="7 8" key="1">
    <citation type="journal article" date="2006" name="Proc. Natl. Acad. Sci. U.S.A.">
        <title>Burkholderia xenovorans LB400 harbors a multi-replicon, 9.73-Mbp genome shaped for versatility.</title>
        <authorList>
            <person name="Chain P.S."/>
            <person name="Denef V.J."/>
            <person name="Konstantinidis K.T."/>
            <person name="Vergez L.M."/>
            <person name="Agullo L."/>
            <person name="Reyes V.L."/>
            <person name="Hauser L."/>
            <person name="Cordova M."/>
            <person name="Gomez L."/>
            <person name="Gonzalez M."/>
            <person name="Land M."/>
            <person name="Lao V."/>
            <person name="Larimer F."/>
            <person name="LiPuma J.J."/>
            <person name="Mahenthiralingam E."/>
            <person name="Malfatti S.A."/>
            <person name="Marx C.J."/>
            <person name="Parnell J.J."/>
            <person name="Ramette A."/>
            <person name="Richardson P."/>
            <person name="Seeger M."/>
            <person name="Smith D."/>
            <person name="Spilker T."/>
            <person name="Sul W.J."/>
            <person name="Tsoi T.V."/>
            <person name="Ulrich L.E."/>
            <person name="Zhulin I.B."/>
            <person name="Tiedje J.M."/>
        </authorList>
    </citation>
    <scope>NUCLEOTIDE SEQUENCE [LARGE SCALE GENOMIC DNA]</scope>
    <source>
        <strain evidence="7 8">LB400</strain>
    </source>
</reference>
<dbReference type="InterPro" id="IPR001851">
    <property type="entry name" value="ABC_transp_permease"/>
</dbReference>
<dbReference type="AlphaFoldDB" id="Q13HN8"/>
<dbReference type="GO" id="GO:0015658">
    <property type="term" value="F:branched-chain amino acid transmembrane transporter activity"/>
    <property type="evidence" value="ECO:0007669"/>
    <property type="project" value="InterPro"/>
</dbReference>
<gene>
    <name evidence="7" type="ORF">Bxe_C0500</name>
</gene>
<keyword evidence="5 6" id="KW-0472">Membrane</keyword>
<evidence type="ECO:0000256" key="6">
    <source>
        <dbReference type="SAM" id="Phobius"/>
    </source>
</evidence>